<evidence type="ECO:0000256" key="12">
    <source>
        <dbReference type="ARBA" id="ARBA00023239"/>
    </source>
</evidence>
<keyword evidence="13" id="KW-0511">Multifunctional enzyme</keyword>
<dbReference type="SUPFAM" id="SSF51366">
    <property type="entry name" value="Ribulose-phoshate binding barrel"/>
    <property type="match status" value="1"/>
</dbReference>
<evidence type="ECO:0000256" key="9">
    <source>
        <dbReference type="ARBA" id="ARBA00022679"/>
    </source>
</evidence>
<dbReference type="InterPro" id="IPR023031">
    <property type="entry name" value="OPRT"/>
</dbReference>
<comment type="similarity">
    <text evidence="3">In the N-terminal section; belongs to the purine/pyrimidine phosphoribosyltransferase family.</text>
</comment>
<dbReference type="InterPro" id="IPR001754">
    <property type="entry name" value="OMPdeCOase_dom"/>
</dbReference>
<dbReference type="GO" id="GO:0004590">
    <property type="term" value="F:orotidine-5'-phosphate decarboxylase activity"/>
    <property type="evidence" value="ECO:0007669"/>
    <property type="project" value="UniProtKB-EC"/>
</dbReference>
<keyword evidence="12" id="KW-0456">Lyase</keyword>
<evidence type="ECO:0000313" key="15">
    <source>
        <dbReference type="EMBL" id="VAH85410.1"/>
    </source>
</evidence>
<dbReference type="PANTHER" id="PTHR19278:SF9">
    <property type="entry name" value="URIDINE 5'-MONOPHOSPHATE SYNTHASE"/>
    <property type="match status" value="1"/>
</dbReference>
<dbReference type="InterPro" id="IPR029057">
    <property type="entry name" value="PRTase-like"/>
</dbReference>
<dbReference type="GO" id="GO:0006207">
    <property type="term" value="P:'de novo' pyrimidine nucleobase biosynthetic process"/>
    <property type="evidence" value="ECO:0007669"/>
    <property type="project" value="InterPro"/>
</dbReference>
<keyword evidence="9" id="KW-0808">Transferase</keyword>
<evidence type="ECO:0000256" key="2">
    <source>
        <dbReference type="ARBA" id="ARBA00004889"/>
    </source>
</evidence>
<dbReference type="Proteomes" id="UP000324705">
    <property type="component" value="Chromosome 3B"/>
</dbReference>
<dbReference type="EC" id="2.4.2.10" evidence="5"/>
<dbReference type="Gramene" id="TRITD3Bv1G264250.4">
    <property type="protein sequence ID" value="TRITD3Bv1G264250.4"/>
    <property type="gene ID" value="TRITD3Bv1G264250"/>
</dbReference>
<dbReference type="NCBIfam" id="TIGR00336">
    <property type="entry name" value="pyrE"/>
    <property type="match status" value="1"/>
</dbReference>
<sequence length="297" mass="31594">MDAAALEALILDLHAIEAVKLGSFVLKSGITSPIYLDLRALVSHPRLLAAIAALLSSLPATRPYAILCGVPYTALPIASVLSVDRGLPMLMRRKEVKTHGTAKAIEGAFRAGDTVLIIEDLVTSGASVLETAAPLRAEGLVVADAFVVVDREQGGRENLAANGITLHSLMTLTEVLAVLLKHGKVTEEKAAEVKQFLDANRKVTVPGAAKPKVVRKGFPERAALAKNPMGKKLFEVMEAKQSNLCVSADVGTAKELLELAEKVGSEICMLKTHVDILSDFTPDFGAKLRSLLRSATF</sequence>
<dbReference type="GO" id="GO:0006222">
    <property type="term" value="P:UMP biosynthetic process"/>
    <property type="evidence" value="ECO:0007669"/>
    <property type="project" value="TreeGrafter"/>
</dbReference>
<dbReference type="InterPro" id="IPR004467">
    <property type="entry name" value="Or_phspho_trans_dom"/>
</dbReference>
<dbReference type="EMBL" id="LT934116">
    <property type="protein sequence ID" value="VAH85410.1"/>
    <property type="molecule type" value="Genomic_DNA"/>
</dbReference>
<evidence type="ECO:0000256" key="8">
    <source>
        <dbReference type="ARBA" id="ARBA00022676"/>
    </source>
</evidence>
<dbReference type="HAMAP" id="MF_01208">
    <property type="entry name" value="PyrE"/>
    <property type="match status" value="1"/>
</dbReference>
<accession>A0A9R1QXV7</accession>
<protein>
    <recommendedName>
        <fullName evidence="7">Uridine 5'-monophosphate synthase</fullName>
        <ecNumber evidence="5">2.4.2.10</ecNumber>
        <ecNumber evidence="6">4.1.1.23</ecNumber>
    </recommendedName>
</protein>
<evidence type="ECO:0000256" key="1">
    <source>
        <dbReference type="ARBA" id="ARBA00004861"/>
    </source>
</evidence>
<evidence type="ECO:0000256" key="10">
    <source>
        <dbReference type="ARBA" id="ARBA00022793"/>
    </source>
</evidence>
<reference evidence="15 16" key="1">
    <citation type="submission" date="2017-09" db="EMBL/GenBank/DDBJ databases">
        <authorList>
            <consortium name="International Durum Wheat Genome Sequencing Consortium (IDWGSC)"/>
            <person name="Milanesi L."/>
        </authorList>
    </citation>
    <scope>NUCLEOTIDE SEQUENCE [LARGE SCALE GENOMIC DNA]</scope>
    <source>
        <strain evidence="16">cv. Svevo</strain>
    </source>
</reference>
<comment type="pathway">
    <text evidence="2">Pyrimidine metabolism; UMP biosynthesis via de novo pathway; UMP from orotate: step 1/2.</text>
</comment>
<evidence type="ECO:0000256" key="13">
    <source>
        <dbReference type="ARBA" id="ARBA00023268"/>
    </source>
</evidence>
<dbReference type="InterPro" id="IPR011060">
    <property type="entry name" value="RibuloseP-bd_barrel"/>
</dbReference>
<evidence type="ECO:0000256" key="4">
    <source>
        <dbReference type="ARBA" id="ARBA00009769"/>
    </source>
</evidence>
<gene>
    <name evidence="15" type="ORF">TRITD_3Bv1G264250</name>
</gene>
<dbReference type="CDD" id="cd06223">
    <property type="entry name" value="PRTases_typeI"/>
    <property type="match status" value="1"/>
</dbReference>
<dbReference type="InterPro" id="IPR013785">
    <property type="entry name" value="Aldolase_TIM"/>
</dbReference>
<comment type="similarity">
    <text evidence="4">In the C-terminal section; belongs to the OMP decarboxylase family.</text>
</comment>
<evidence type="ECO:0000256" key="7">
    <source>
        <dbReference type="ARBA" id="ARBA00015047"/>
    </source>
</evidence>
<organism evidence="15 16">
    <name type="scientific">Triticum turgidum subsp. durum</name>
    <name type="common">Durum wheat</name>
    <name type="synonym">Triticum durum</name>
    <dbReference type="NCBI Taxonomy" id="4567"/>
    <lineage>
        <taxon>Eukaryota</taxon>
        <taxon>Viridiplantae</taxon>
        <taxon>Streptophyta</taxon>
        <taxon>Embryophyta</taxon>
        <taxon>Tracheophyta</taxon>
        <taxon>Spermatophyta</taxon>
        <taxon>Magnoliopsida</taxon>
        <taxon>Liliopsida</taxon>
        <taxon>Poales</taxon>
        <taxon>Poaceae</taxon>
        <taxon>BOP clade</taxon>
        <taxon>Pooideae</taxon>
        <taxon>Triticodae</taxon>
        <taxon>Triticeae</taxon>
        <taxon>Triticinae</taxon>
        <taxon>Triticum</taxon>
    </lineage>
</organism>
<evidence type="ECO:0000256" key="5">
    <source>
        <dbReference type="ARBA" id="ARBA00011971"/>
    </source>
</evidence>
<keyword evidence="8" id="KW-0328">Glycosyltransferase</keyword>
<keyword evidence="16" id="KW-1185">Reference proteome</keyword>
<dbReference type="SUPFAM" id="SSF53271">
    <property type="entry name" value="PRTase-like"/>
    <property type="match status" value="1"/>
</dbReference>
<dbReference type="PANTHER" id="PTHR19278">
    <property type="entry name" value="OROTATE PHOSPHORIBOSYLTRANSFERASE"/>
    <property type="match status" value="1"/>
</dbReference>
<dbReference type="AlphaFoldDB" id="A0A9R1QXV7"/>
<evidence type="ECO:0000313" key="16">
    <source>
        <dbReference type="Proteomes" id="UP000324705"/>
    </source>
</evidence>
<dbReference type="GO" id="GO:0004588">
    <property type="term" value="F:orotate phosphoribosyltransferase activity"/>
    <property type="evidence" value="ECO:0007669"/>
    <property type="project" value="UniProtKB-EC"/>
</dbReference>
<evidence type="ECO:0000256" key="3">
    <source>
        <dbReference type="ARBA" id="ARBA00006221"/>
    </source>
</evidence>
<dbReference type="Gene3D" id="3.40.50.2020">
    <property type="match status" value="1"/>
</dbReference>
<dbReference type="FunFam" id="3.40.50.2020:FF:000025">
    <property type="entry name" value="Uridine monophosphate synthetase"/>
    <property type="match status" value="1"/>
</dbReference>
<feature type="domain" description="Orotidine 5'-phosphate decarboxylase" evidence="14">
    <location>
        <begin position="242"/>
        <end position="290"/>
    </location>
</feature>
<name>A0A9R1QXV7_TRITD</name>
<evidence type="ECO:0000256" key="11">
    <source>
        <dbReference type="ARBA" id="ARBA00022975"/>
    </source>
</evidence>
<dbReference type="EC" id="4.1.1.23" evidence="6"/>
<evidence type="ECO:0000256" key="6">
    <source>
        <dbReference type="ARBA" id="ARBA00012321"/>
    </source>
</evidence>
<keyword evidence="11" id="KW-0665">Pyrimidine biosynthesis</keyword>
<keyword evidence="10" id="KW-0210">Decarboxylase</keyword>
<proteinExistence type="inferred from homology"/>
<dbReference type="InterPro" id="IPR000836">
    <property type="entry name" value="PRTase_dom"/>
</dbReference>
<dbReference type="Gene3D" id="3.20.20.70">
    <property type="entry name" value="Aldolase class I"/>
    <property type="match status" value="1"/>
</dbReference>
<comment type="pathway">
    <text evidence="1">Pyrimidine metabolism; UMP biosynthesis via de novo pathway; UMP from orotate: step 2/2.</text>
</comment>
<dbReference type="Pfam" id="PF00215">
    <property type="entry name" value="OMPdecase"/>
    <property type="match status" value="1"/>
</dbReference>
<evidence type="ECO:0000259" key="14">
    <source>
        <dbReference type="Pfam" id="PF00215"/>
    </source>
</evidence>